<feature type="domain" description="Peptidase M12A" evidence="8">
    <location>
        <begin position="88"/>
        <end position="288"/>
    </location>
</feature>
<sequence length="293" mass="31887">MLARDARLKKVMGQVDWFANCKLSSKPCKNGGFTMNDCSCACPLGTTGANCEKLDLSYTTGVTTRADGSVLVGDMLYSAAQWQSLLARNLKSKEVLWPKTSGVVKLPYKIADPKINATLVKLGISAWESTTCLKFPELSAADTTAEYLNMMIEKSCWSGVGYTQGELTNISIAGDACNLRGIIHELGHAMGLEHEQSRSDRDDNIIVVTANIAPGDEANFNKENTVNFGLPYDYYSVMQYQDAAGSKGPERVMLARDPRFQTVMGANGDGSEITFMNLKLVNTMYGCIVQAVI</sequence>
<evidence type="ECO:0000256" key="1">
    <source>
        <dbReference type="ARBA" id="ARBA00022670"/>
    </source>
</evidence>
<dbReference type="Proteomes" id="UP000694843">
    <property type="component" value="Unplaced"/>
</dbReference>
<dbReference type="KEGG" id="hazt:125177540"/>
<evidence type="ECO:0000313" key="9">
    <source>
        <dbReference type="Proteomes" id="UP000694843"/>
    </source>
</evidence>
<dbReference type="EC" id="3.4.24.-" evidence="7"/>
<evidence type="ECO:0000256" key="6">
    <source>
        <dbReference type="PROSITE-ProRule" id="PRU01211"/>
    </source>
</evidence>
<dbReference type="InterPro" id="IPR001506">
    <property type="entry name" value="Peptidase_M12A"/>
</dbReference>
<dbReference type="OrthoDB" id="291007at2759"/>
<keyword evidence="1 6" id="KW-0645">Protease</keyword>
<protein>
    <recommendedName>
        <fullName evidence="7">Metalloendopeptidase</fullName>
        <ecNumber evidence="7">3.4.24.-</ecNumber>
    </recommendedName>
</protein>
<keyword evidence="9" id="KW-1185">Reference proteome</keyword>
<dbReference type="Gene3D" id="3.40.390.10">
    <property type="entry name" value="Collagenase (Catalytic Domain)"/>
    <property type="match status" value="1"/>
</dbReference>
<dbReference type="PANTHER" id="PTHR10127">
    <property type="entry name" value="DISCOIDIN, CUB, EGF, LAMININ , AND ZINC METALLOPROTEASE DOMAIN CONTAINING"/>
    <property type="match status" value="1"/>
</dbReference>
<keyword evidence="5 6" id="KW-0482">Metalloprotease</keyword>
<feature type="binding site" evidence="6">
    <location>
        <position position="184"/>
    </location>
    <ligand>
        <name>Zn(2+)</name>
        <dbReference type="ChEBI" id="CHEBI:29105"/>
        <note>catalytic</note>
    </ligand>
</feature>
<dbReference type="PROSITE" id="PS51864">
    <property type="entry name" value="ASTACIN"/>
    <property type="match status" value="1"/>
</dbReference>
<dbReference type="Pfam" id="PF01400">
    <property type="entry name" value="Astacin"/>
    <property type="match status" value="1"/>
</dbReference>
<feature type="active site" evidence="6">
    <location>
        <position position="185"/>
    </location>
</feature>
<dbReference type="PANTHER" id="PTHR10127:SF780">
    <property type="entry name" value="METALLOENDOPEPTIDASE"/>
    <property type="match status" value="1"/>
</dbReference>
<dbReference type="SMART" id="SM00235">
    <property type="entry name" value="ZnMc"/>
    <property type="match status" value="1"/>
</dbReference>
<keyword evidence="4 6" id="KW-0862">Zinc</keyword>
<organism evidence="9 10">
    <name type="scientific">Hyalella azteca</name>
    <name type="common">Amphipod</name>
    <dbReference type="NCBI Taxonomy" id="294128"/>
    <lineage>
        <taxon>Eukaryota</taxon>
        <taxon>Metazoa</taxon>
        <taxon>Ecdysozoa</taxon>
        <taxon>Arthropoda</taxon>
        <taxon>Crustacea</taxon>
        <taxon>Multicrustacea</taxon>
        <taxon>Malacostraca</taxon>
        <taxon>Eumalacostraca</taxon>
        <taxon>Peracarida</taxon>
        <taxon>Amphipoda</taxon>
        <taxon>Senticaudata</taxon>
        <taxon>Talitrida</taxon>
        <taxon>Talitroidea</taxon>
        <taxon>Hyalellidae</taxon>
        <taxon>Hyalella</taxon>
    </lineage>
</organism>
<name>A0A979FGW7_HYAAZ</name>
<dbReference type="GO" id="GO:0006508">
    <property type="term" value="P:proteolysis"/>
    <property type="evidence" value="ECO:0007669"/>
    <property type="project" value="UniProtKB-KW"/>
</dbReference>
<accession>A0A979FGW7</accession>
<dbReference type="PRINTS" id="PR00480">
    <property type="entry name" value="ASTACIN"/>
</dbReference>
<evidence type="ECO:0000256" key="7">
    <source>
        <dbReference type="RuleBase" id="RU361183"/>
    </source>
</evidence>
<feature type="binding site" evidence="6">
    <location>
        <position position="194"/>
    </location>
    <ligand>
        <name>Zn(2+)</name>
        <dbReference type="ChEBI" id="CHEBI:29105"/>
        <note>catalytic</note>
    </ligand>
</feature>
<feature type="binding site" evidence="6">
    <location>
        <position position="188"/>
    </location>
    <ligand>
        <name>Zn(2+)</name>
        <dbReference type="ChEBI" id="CHEBI:29105"/>
        <note>catalytic</note>
    </ligand>
</feature>
<gene>
    <name evidence="10" type="primary">LOC125177540</name>
</gene>
<dbReference type="AlphaFoldDB" id="A0A979FGW7"/>
<reference evidence="10" key="1">
    <citation type="submission" date="2025-08" db="UniProtKB">
        <authorList>
            <consortium name="RefSeq"/>
        </authorList>
    </citation>
    <scope>IDENTIFICATION</scope>
    <source>
        <tissue evidence="10">Whole organism</tissue>
    </source>
</reference>
<dbReference type="GO" id="GO:0008270">
    <property type="term" value="F:zinc ion binding"/>
    <property type="evidence" value="ECO:0007669"/>
    <property type="project" value="UniProtKB-UniRule"/>
</dbReference>
<dbReference type="SUPFAM" id="SSF55486">
    <property type="entry name" value="Metalloproteases ('zincins'), catalytic domain"/>
    <property type="match status" value="1"/>
</dbReference>
<comment type="caution">
    <text evidence="6">Lacks conserved residue(s) required for the propagation of feature annotation.</text>
</comment>
<dbReference type="Gene3D" id="2.10.25.10">
    <property type="entry name" value="Laminin"/>
    <property type="match status" value="1"/>
</dbReference>
<dbReference type="InterPro" id="IPR024079">
    <property type="entry name" value="MetalloPept_cat_dom_sf"/>
</dbReference>
<keyword evidence="6" id="KW-1015">Disulfide bond</keyword>
<evidence type="ECO:0000256" key="2">
    <source>
        <dbReference type="ARBA" id="ARBA00022723"/>
    </source>
</evidence>
<evidence type="ECO:0000313" key="10">
    <source>
        <dbReference type="RefSeq" id="XP_047736171.1"/>
    </source>
</evidence>
<dbReference type="CDD" id="cd00054">
    <property type="entry name" value="EGF_CA"/>
    <property type="match status" value="1"/>
</dbReference>
<comment type="cofactor">
    <cofactor evidence="6 7">
        <name>Zn(2+)</name>
        <dbReference type="ChEBI" id="CHEBI:29105"/>
    </cofactor>
    <text evidence="6 7">Binds 1 zinc ion per subunit.</text>
</comment>
<dbReference type="OMA" id="ISAWEST"/>
<dbReference type="GeneID" id="125177540"/>
<feature type="disulfide bond" evidence="6">
    <location>
        <begin position="132"/>
        <end position="287"/>
    </location>
</feature>
<dbReference type="GO" id="GO:0004222">
    <property type="term" value="F:metalloendopeptidase activity"/>
    <property type="evidence" value="ECO:0007669"/>
    <property type="project" value="UniProtKB-UniRule"/>
</dbReference>
<evidence type="ECO:0000256" key="3">
    <source>
        <dbReference type="ARBA" id="ARBA00022801"/>
    </source>
</evidence>
<evidence type="ECO:0000259" key="8">
    <source>
        <dbReference type="PROSITE" id="PS51864"/>
    </source>
</evidence>
<evidence type="ECO:0000256" key="4">
    <source>
        <dbReference type="ARBA" id="ARBA00022833"/>
    </source>
</evidence>
<dbReference type="PROSITE" id="PS00022">
    <property type="entry name" value="EGF_1"/>
    <property type="match status" value="1"/>
</dbReference>
<keyword evidence="2 6" id="KW-0479">Metal-binding</keyword>
<dbReference type="RefSeq" id="XP_047736171.1">
    <property type="nucleotide sequence ID" value="XM_047880215.1"/>
</dbReference>
<dbReference type="InterPro" id="IPR000742">
    <property type="entry name" value="EGF"/>
</dbReference>
<dbReference type="InterPro" id="IPR006026">
    <property type="entry name" value="Peptidase_Metallo"/>
</dbReference>
<evidence type="ECO:0000256" key="5">
    <source>
        <dbReference type="ARBA" id="ARBA00023049"/>
    </source>
</evidence>
<keyword evidence="3 6" id="KW-0378">Hydrolase</keyword>
<proteinExistence type="predicted"/>